<dbReference type="Pfam" id="PF03522">
    <property type="entry name" value="SLC12"/>
    <property type="match status" value="1"/>
</dbReference>
<evidence type="ECO:0000256" key="3">
    <source>
        <dbReference type="ARBA" id="ARBA00022989"/>
    </source>
</evidence>
<keyword evidence="3" id="KW-1133">Transmembrane helix</keyword>
<dbReference type="InterPro" id="IPR004842">
    <property type="entry name" value="SLC12A_fam"/>
</dbReference>
<comment type="subcellular location">
    <subcellularLocation>
        <location evidence="1">Membrane</location>
        <topology evidence="1">Multi-pass membrane protein</topology>
    </subcellularLocation>
</comment>
<dbReference type="GO" id="GO:0006884">
    <property type="term" value="P:cell volume homeostasis"/>
    <property type="evidence" value="ECO:0007669"/>
    <property type="project" value="TreeGrafter"/>
</dbReference>
<dbReference type="GO" id="GO:0055078">
    <property type="term" value="P:sodium ion homeostasis"/>
    <property type="evidence" value="ECO:0007669"/>
    <property type="project" value="TreeGrafter"/>
</dbReference>
<proteinExistence type="predicted"/>
<dbReference type="GO" id="GO:0016020">
    <property type="term" value="C:membrane"/>
    <property type="evidence" value="ECO:0007669"/>
    <property type="project" value="UniProtKB-SubCell"/>
</dbReference>
<organism evidence="6 7">
    <name type="scientific">Heterorhabditis bacteriophora</name>
    <name type="common">Entomopathogenic nematode worm</name>
    <dbReference type="NCBI Taxonomy" id="37862"/>
    <lineage>
        <taxon>Eukaryota</taxon>
        <taxon>Metazoa</taxon>
        <taxon>Ecdysozoa</taxon>
        <taxon>Nematoda</taxon>
        <taxon>Chromadorea</taxon>
        <taxon>Rhabditida</taxon>
        <taxon>Rhabditina</taxon>
        <taxon>Rhabditomorpha</taxon>
        <taxon>Strongyloidea</taxon>
        <taxon>Heterorhabditidae</taxon>
        <taxon>Heterorhabditis</taxon>
    </lineage>
</organism>
<evidence type="ECO:0000259" key="5">
    <source>
        <dbReference type="Pfam" id="PF03522"/>
    </source>
</evidence>
<protein>
    <submittedName>
        <fullName evidence="7">SLC12 domain-containing protein</fullName>
    </submittedName>
</protein>
<keyword evidence="6" id="KW-1185">Reference proteome</keyword>
<evidence type="ECO:0000256" key="4">
    <source>
        <dbReference type="ARBA" id="ARBA00023136"/>
    </source>
</evidence>
<accession>A0A1I7XTI5</accession>
<dbReference type="PANTHER" id="PTHR11827:SF103">
    <property type="entry name" value="SODIUM CHLORIDE COTRANSPORTER 69, ISOFORM E"/>
    <property type="match status" value="1"/>
</dbReference>
<evidence type="ECO:0000256" key="1">
    <source>
        <dbReference type="ARBA" id="ARBA00004141"/>
    </source>
</evidence>
<keyword evidence="2" id="KW-0812">Transmembrane</keyword>
<name>A0A1I7XTI5_HETBA</name>
<dbReference type="AlphaFoldDB" id="A0A1I7XTI5"/>
<dbReference type="WBParaSite" id="Hba_20841">
    <property type="protein sequence ID" value="Hba_20841"/>
    <property type="gene ID" value="Hba_20841"/>
</dbReference>
<dbReference type="GO" id="GO:1990573">
    <property type="term" value="P:potassium ion import across plasma membrane"/>
    <property type="evidence" value="ECO:0007669"/>
    <property type="project" value="TreeGrafter"/>
</dbReference>
<sequence length="244" mass="27736">MAKHMAFLFRVQINRKPGSLLITGPSISADSRSSNALVYMFWSTILLVESTTKFTNHNGEVVDNNSQLQRTNKAIDVWWLSDDGGLTLLIPYLLTLPKSHLEGARLRIFTVVSTDQNMETEKVRMAALLKKFRIRYNELHVVSEATEVVNSDTKSIEFFDSYYGGILTKDELARMKRKTDRHFRSGDLLKKYSSAAKLVVVTLPFPHTGISSGLYTLWLEMITRDLPSTLLIRGNHQSVLTFYS</sequence>
<evidence type="ECO:0000313" key="6">
    <source>
        <dbReference type="Proteomes" id="UP000095283"/>
    </source>
</evidence>
<evidence type="ECO:0000313" key="7">
    <source>
        <dbReference type="WBParaSite" id="Hba_20841"/>
    </source>
</evidence>
<dbReference type="InterPro" id="IPR018491">
    <property type="entry name" value="SLC12_C"/>
</dbReference>
<reference evidence="7" key="1">
    <citation type="submission" date="2016-11" db="UniProtKB">
        <authorList>
            <consortium name="WormBaseParasite"/>
        </authorList>
    </citation>
    <scope>IDENTIFICATION</scope>
</reference>
<dbReference type="GO" id="GO:0008511">
    <property type="term" value="F:sodium:potassium:chloride symporter activity"/>
    <property type="evidence" value="ECO:0007669"/>
    <property type="project" value="TreeGrafter"/>
</dbReference>
<dbReference type="PANTHER" id="PTHR11827">
    <property type="entry name" value="SOLUTE CARRIER FAMILY 12, CATION COTRANSPORTERS"/>
    <property type="match status" value="1"/>
</dbReference>
<feature type="domain" description="SLC12A transporter C-terminal" evidence="5">
    <location>
        <begin position="59"/>
        <end position="244"/>
    </location>
</feature>
<dbReference type="Proteomes" id="UP000095283">
    <property type="component" value="Unplaced"/>
</dbReference>
<evidence type="ECO:0000256" key="2">
    <source>
        <dbReference type="ARBA" id="ARBA00022692"/>
    </source>
</evidence>
<dbReference type="GO" id="GO:0055064">
    <property type="term" value="P:chloride ion homeostasis"/>
    <property type="evidence" value="ECO:0007669"/>
    <property type="project" value="TreeGrafter"/>
</dbReference>
<dbReference type="GO" id="GO:0055075">
    <property type="term" value="P:potassium ion homeostasis"/>
    <property type="evidence" value="ECO:0007669"/>
    <property type="project" value="TreeGrafter"/>
</dbReference>
<keyword evidence="4" id="KW-0472">Membrane</keyword>